<comment type="catalytic activity">
    <reaction evidence="1 5">
        <text>dTDP-4-dehydro-6-deoxy-alpha-D-glucose = dTDP-4-dehydro-beta-L-rhamnose</text>
        <dbReference type="Rhea" id="RHEA:16969"/>
        <dbReference type="ChEBI" id="CHEBI:57649"/>
        <dbReference type="ChEBI" id="CHEBI:62830"/>
        <dbReference type="EC" id="5.1.3.13"/>
    </reaction>
</comment>
<dbReference type="EC" id="5.1.3.13" evidence="3 5"/>
<gene>
    <name evidence="6" type="primary">rfbC</name>
    <name evidence="6" type="ORF">I5M32_09435</name>
</gene>
<accession>A0ABS1BJW5</accession>
<dbReference type="Gene3D" id="2.60.120.10">
    <property type="entry name" value="Jelly Rolls"/>
    <property type="match status" value="1"/>
</dbReference>
<comment type="similarity">
    <text evidence="5">Belongs to the dTDP-4-dehydrorhamnose 3,5-epimerase family.</text>
</comment>
<keyword evidence="5 6" id="KW-0413">Isomerase</keyword>
<dbReference type="PANTHER" id="PTHR21047">
    <property type="entry name" value="DTDP-6-DEOXY-D-GLUCOSE-3,5 EPIMERASE"/>
    <property type="match status" value="1"/>
</dbReference>
<dbReference type="InterPro" id="IPR000888">
    <property type="entry name" value="RmlC-like"/>
</dbReference>
<evidence type="ECO:0000256" key="1">
    <source>
        <dbReference type="ARBA" id="ARBA00001298"/>
    </source>
</evidence>
<keyword evidence="7" id="KW-1185">Reference proteome</keyword>
<evidence type="ECO:0000313" key="7">
    <source>
        <dbReference type="Proteomes" id="UP000660024"/>
    </source>
</evidence>
<dbReference type="InterPro" id="IPR014710">
    <property type="entry name" value="RmlC-like_jellyroll"/>
</dbReference>
<comment type="subunit">
    <text evidence="5">Homodimer.</text>
</comment>
<reference evidence="6 7" key="1">
    <citation type="submission" date="2020-12" db="EMBL/GenBank/DDBJ databases">
        <title>Bacterial novel species Pedobacter sp. SD-b isolated from soil.</title>
        <authorList>
            <person name="Jung H.-Y."/>
        </authorList>
    </citation>
    <scope>NUCLEOTIDE SEQUENCE [LARGE SCALE GENOMIC DNA]</scope>
    <source>
        <strain evidence="6 7">SD-b</strain>
    </source>
</reference>
<proteinExistence type="inferred from homology"/>
<organism evidence="6 7">
    <name type="scientific">Pedobacter segetis</name>
    <dbReference type="NCBI Taxonomy" id="2793069"/>
    <lineage>
        <taxon>Bacteria</taxon>
        <taxon>Pseudomonadati</taxon>
        <taxon>Bacteroidota</taxon>
        <taxon>Sphingobacteriia</taxon>
        <taxon>Sphingobacteriales</taxon>
        <taxon>Sphingobacteriaceae</taxon>
        <taxon>Pedobacter</taxon>
    </lineage>
</organism>
<name>A0ABS1BJW5_9SPHI</name>
<comment type="pathway">
    <text evidence="5">Carbohydrate biosynthesis; dTDP-L-rhamnose biosynthesis.</text>
</comment>
<protein>
    <recommendedName>
        <fullName evidence="4 5">dTDP-4-dehydrorhamnose 3,5-epimerase</fullName>
        <ecNumber evidence="3 5">5.1.3.13</ecNumber>
    </recommendedName>
    <alternativeName>
        <fullName evidence="5">Thymidine diphospho-4-keto-rhamnose 3,5-epimerase</fullName>
    </alternativeName>
</protein>
<sequence>MNIIQTPIKDLLIIEPKIWKDDRGYFFESYNKKAFADAGIVADFVQDNQSFSHKGALRGLHAQANPYAQGKLVRVVQGKVMDVAVDIRKSSATFGQHFTIELSGENNTMFWVPPGFLHGFVTLENNTIFSYKCTSLYQKDAEVGVIWNDKDLAINWGIDEKDALVSPKDAILPNFATIESPF</sequence>
<dbReference type="SUPFAM" id="SSF51182">
    <property type="entry name" value="RmlC-like cupins"/>
    <property type="match status" value="1"/>
</dbReference>
<evidence type="ECO:0000256" key="5">
    <source>
        <dbReference type="RuleBase" id="RU364069"/>
    </source>
</evidence>
<evidence type="ECO:0000256" key="2">
    <source>
        <dbReference type="ARBA" id="ARBA00001997"/>
    </source>
</evidence>
<dbReference type="NCBIfam" id="TIGR01221">
    <property type="entry name" value="rmlC"/>
    <property type="match status" value="1"/>
</dbReference>
<dbReference type="RefSeq" id="WP_200585993.1">
    <property type="nucleotide sequence ID" value="NZ_JAEHFY010000012.1"/>
</dbReference>
<dbReference type="EMBL" id="JAEHFY010000012">
    <property type="protein sequence ID" value="MBK0383179.1"/>
    <property type="molecule type" value="Genomic_DNA"/>
</dbReference>
<comment type="caution">
    <text evidence="6">The sequence shown here is derived from an EMBL/GenBank/DDBJ whole genome shotgun (WGS) entry which is preliminary data.</text>
</comment>
<evidence type="ECO:0000313" key="6">
    <source>
        <dbReference type="EMBL" id="MBK0383179.1"/>
    </source>
</evidence>
<dbReference type="Proteomes" id="UP000660024">
    <property type="component" value="Unassembled WGS sequence"/>
</dbReference>
<dbReference type="Pfam" id="PF00908">
    <property type="entry name" value="dTDP_sugar_isom"/>
    <property type="match status" value="1"/>
</dbReference>
<comment type="function">
    <text evidence="2 5">Catalyzes the epimerization of the C3' and C5'positions of dTDP-6-deoxy-D-xylo-4-hexulose, forming dTDP-6-deoxy-L-lyxo-4-hexulose.</text>
</comment>
<dbReference type="CDD" id="cd00438">
    <property type="entry name" value="cupin_RmlC"/>
    <property type="match status" value="1"/>
</dbReference>
<dbReference type="InterPro" id="IPR011051">
    <property type="entry name" value="RmlC_Cupin_sf"/>
</dbReference>
<dbReference type="GO" id="GO:0008830">
    <property type="term" value="F:dTDP-4-dehydrorhamnose 3,5-epimerase activity"/>
    <property type="evidence" value="ECO:0007669"/>
    <property type="project" value="UniProtKB-EC"/>
</dbReference>
<evidence type="ECO:0000256" key="4">
    <source>
        <dbReference type="ARBA" id="ARBA00019595"/>
    </source>
</evidence>
<evidence type="ECO:0000256" key="3">
    <source>
        <dbReference type="ARBA" id="ARBA00012098"/>
    </source>
</evidence>
<dbReference type="PANTHER" id="PTHR21047:SF2">
    <property type="entry name" value="THYMIDINE DIPHOSPHO-4-KETO-RHAMNOSE 3,5-EPIMERASE"/>
    <property type="match status" value="1"/>
</dbReference>